<evidence type="ECO:0008006" key="3">
    <source>
        <dbReference type="Google" id="ProtNLM"/>
    </source>
</evidence>
<dbReference type="InterPro" id="IPR028037">
    <property type="entry name" value="Antitoxin_Rv0909/MT0933"/>
</dbReference>
<comment type="caution">
    <text evidence="1">The sequence shown here is derived from an EMBL/GenBank/DDBJ whole genome shotgun (WGS) entry which is preliminary data.</text>
</comment>
<gene>
    <name evidence="1" type="ORF">HNR67_005137</name>
</gene>
<proteinExistence type="predicted"/>
<dbReference type="AlphaFoldDB" id="A0A7W7CDA7"/>
<accession>A0A7W7CDA7</accession>
<keyword evidence="2" id="KW-1185">Reference proteome</keyword>
<reference evidence="1 2" key="1">
    <citation type="submission" date="2020-08" db="EMBL/GenBank/DDBJ databases">
        <title>Sequencing the genomes of 1000 actinobacteria strains.</title>
        <authorList>
            <person name="Klenk H.-P."/>
        </authorList>
    </citation>
    <scope>NUCLEOTIDE SEQUENCE [LARGE SCALE GENOMIC DNA]</scope>
    <source>
        <strain evidence="1 2">DSM 44230</strain>
    </source>
</reference>
<evidence type="ECO:0000313" key="1">
    <source>
        <dbReference type="EMBL" id="MBB4679019.1"/>
    </source>
</evidence>
<dbReference type="EMBL" id="JACHMH010000001">
    <property type="protein sequence ID" value="MBB4679019.1"/>
    <property type="molecule type" value="Genomic_DNA"/>
</dbReference>
<name>A0A7W7CDA7_9PSEU</name>
<protein>
    <recommendedName>
        <fullName evidence="3">Antitoxin</fullName>
    </recommendedName>
</protein>
<dbReference type="RefSeq" id="WP_185004817.1">
    <property type="nucleotide sequence ID" value="NZ_BAAAUI010000046.1"/>
</dbReference>
<organism evidence="1 2">
    <name type="scientific">Crossiella cryophila</name>
    <dbReference type="NCBI Taxonomy" id="43355"/>
    <lineage>
        <taxon>Bacteria</taxon>
        <taxon>Bacillati</taxon>
        <taxon>Actinomycetota</taxon>
        <taxon>Actinomycetes</taxon>
        <taxon>Pseudonocardiales</taxon>
        <taxon>Pseudonocardiaceae</taxon>
        <taxon>Crossiella</taxon>
    </lineage>
</organism>
<sequence>MSFLDKAKELAEQAKEKAAEFAQSPAGDKARELAAKGVDAAASGIDKVTGGKYTDKIETVSNKVEGFLDKDGKPEGDAKP</sequence>
<evidence type="ECO:0000313" key="2">
    <source>
        <dbReference type="Proteomes" id="UP000533598"/>
    </source>
</evidence>
<dbReference type="Pfam" id="PF14013">
    <property type="entry name" value="MT0933_antitox"/>
    <property type="match status" value="1"/>
</dbReference>
<dbReference type="Proteomes" id="UP000533598">
    <property type="component" value="Unassembled WGS sequence"/>
</dbReference>